<evidence type="ECO:0000313" key="2">
    <source>
        <dbReference type="Proteomes" id="UP000288002"/>
    </source>
</evidence>
<accession>A0AA94JF30</accession>
<sequence length="346" mass="37840">MVQFITAQDVQRISAATSRVEVELPAPTFVGIAGEVISQQQLSKGLTVRIPYFEGQRVGAMFYALVETGDLGEWDEIGFIETPDGDTLLSIPPERALGFRGNHLALSYFYYEVENPKSPSSTYFAEDEIYWPVVDEAEGNVIPLASVNDGVTVRLRASKALAAGALVSFYWHGSACEASLVKHFRIEGQEHEDVLLTIGPEYLRPNKYRTVRLIYTVENAGQKWTSALIEMQVAGDLKSPVPVYGAVGTESPGTLDPIDEGGGIPMVLSTQGMSAGDSVTFIFSGRARRFEYVLRQTLIPAQIGHDLLITVPVRVHQLAHSAKAMSIVERTSGEIVGSPLLNLYVY</sequence>
<dbReference type="EMBL" id="MKWS01000027">
    <property type="protein sequence ID" value="RVD74777.1"/>
    <property type="molecule type" value="Genomic_DNA"/>
</dbReference>
<comment type="caution">
    <text evidence="1">The sequence shown here is derived from an EMBL/GenBank/DDBJ whole genome shotgun (WGS) entry which is preliminary data.</text>
</comment>
<dbReference type="Proteomes" id="UP000288002">
    <property type="component" value="Unassembled WGS sequence"/>
</dbReference>
<protein>
    <submittedName>
        <fullName evidence="1">Uncharacterized protein</fullName>
    </submittedName>
</protein>
<evidence type="ECO:0000313" key="1">
    <source>
        <dbReference type="EMBL" id="RVD74777.1"/>
    </source>
</evidence>
<proteinExistence type="predicted"/>
<dbReference type="RefSeq" id="WP_127652317.1">
    <property type="nucleotide sequence ID" value="NZ_MKWS01000027.1"/>
</dbReference>
<name>A0AA94JF30_9PSED</name>
<reference evidence="1 2" key="1">
    <citation type="submission" date="2016-10" db="EMBL/GenBank/DDBJ databases">
        <title>Search of new enzymes for the oxidation of sulfur compounds.</title>
        <authorList>
            <person name="Novo A."/>
            <person name="Moreira I.S."/>
            <person name="Castro P.M."/>
        </authorList>
    </citation>
    <scope>NUCLEOTIDE SEQUENCE [LARGE SCALE GENOMIC DNA]</scope>
    <source>
        <strain evidence="1 2">A9</strain>
    </source>
</reference>
<gene>
    <name evidence="1" type="ORF">A9HBioS_5367</name>
</gene>
<dbReference type="AlphaFoldDB" id="A0AA94JF30"/>
<organism evidence="1 2">
    <name type="scientific">Pseudomonas koreensis</name>
    <dbReference type="NCBI Taxonomy" id="198620"/>
    <lineage>
        <taxon>Bacteria</taxon>
        <taxon>Pseudomonadati</taxon>
        <taxon>Pseudomonadota</taxon>
        <taxon>Gammaproteobacteria</taxon>
        <taxon>Pseudomonadales</taxon>
        <taxon>Pseudomonadaceae</taxon>
        <taxon>Pseudomonas</taxon>
    </lineage>
</organism>